<dbReference type="InterPro" id="IPR037278">
    <property type="entry name" value="ARFGAP/RecO"/>
</dbReference>
<dbReference type="InterPro" id="IPR003717">
    <property type="entry name" value="RecO"/>
</dbReference>
<gene>
    <name evidence="8" type="primary">recO</name>
    <name evidence="10" type="ORF">BJY26_002502</name>
</gene>
<dbReference type="EMBL" id="JACBZP010000001">
    <property type="protein sequence ID" value="NYI68196.1"/>
    <property type="molecule type" value="Genomic_DNA"/>
</dbReference>
<name>A0A7Z0II91_9MICO</name>
<evidence type="ECO:0000256" key="7">
    <source>
        <dbReference type="ARBA" id="ARBA00033409"/>
    </source>
</evidence>
<dbReference type="SUPFAM" id="SSF50249">
    <property type="entry name" value="Nucleic acid-binding proteins"/>
    <property type="match status" value="1"/>
</dbReference>
<dbReference type="SUPFAM" id="SSF57863">
    <property type="entry name" value="ArfGap/RecO-like zinc finger"/>
    <property type="match status" value="1"/>
</dbReference>
<dbReference type="Pfam" id="PF11967">
    <property type="entry name" value="RecO_N"/>
    <property type="match status" value="1"/>
</dbReference>
<comment type="function">
    <text evidence="1 8">Involved in DNA repair and RecF pathway recombination.</text>
</comment>
<keyword evidence="4 8" id="KW-0227">DNA damage</keyword>
<organism evidence="10 11">
    <name type="scientific">Spelaeicoccus albus</name>
    <dbReference type="NCBI Taxonomy" id="1280376"/>
    <lineage>
        <taxon>Bacteria</taxon>
        <taxon>Bacillati</taxon>
        <taxon>Actinomycetota</taxon>
        <taxon>Actinomycetes</taxon>
        <taxon>Micrococcales</taxon>
        <taxon>Brevibacteriaceae</taxon>
        <taxon>Spelaeicoccus</taxon>
    </lineage>
</organism>
<dbReference type="Pfam" id="PF02565">
    <property type="entry name" value="RecO_C"/>
    <property type="match status" value="1"/>
</dbReference>
<dbReference type="GO" id="GO:0006302">
    <property type="term" value="P:double-strand break repair"/>
    <property type="evidence" value="ECO:0007669"/>
    <property type="project" value="TreeGrafter"/>
</dbReference>
<dbReference type="InterPro" id="IPR012340">
    <property type="entry name" value="NA-bd_OB-fold"/>
</dbReference>
<evidence type="ECO:0000256" key="1">
    <source>
        <dbReference type="ARBA" id="ARBA00003065"/>
    </source>
</evidence>
<keyword evidence="11" id="KW-1185">Reference proteome</keyword>
<protein>
    <recommendedName>
        <fullName evidence="3 8">DNA repair protein RecO</fullName>
    </recommendedName>
    <alternativeName>
        <fullName evidence="7 8">Recombination protein O</fullName>
    </alternativeName>
</protein>
<reference evidence="10 11" key="1">
    <citation type="submission" date="2020-07" db="EMBL/GenBank/DDBJ databases">
        <title>Sequencing the genomes of 1000 actinobacteria strains.</title>
        <authorList>
            <person name="Klenk H.-P."/>
        </authorList>
    </citation>
    <scope>NUCLEOTIDE SEQUENCE [LARGE SCALE GENOMIC DNA]</scope>
    <source>
        <strain evidence="10 11">DSM 26341</strain>
    </source>
</reference>
<evidence type="ECO:0000256" key="4">
    <source>
        <dbReference type="ARBA" id="ARBA00022763"/>
    </source>
</evidence>
<sequence>MSLYRDDAIVLRTHKLGEADRIVTMLTRNNGQVRAVAKGVRRTKSKFGSRLEPFMLIDVQLHRGRNLDIITQAATLEPFGGSIASDYSCYTAATAIVETTTRLTEADGMTLQQYWLVVGALRSLATRAHAPSLIVDAYLLRALAVAGWAPSFVDCARCGRPGPHSAFTPALGGAVCSECRPPGSAAPAPDTFRLLAALLGGDWQTADAAPARAQREASGLVSAYLQWHLERGLRSLRMVERA</sequence>
<dbReference type="Gene3D" id="1.20.1440.120">
    <property type="entry name" value="Recombination protein O, C-terminal domain"/>
    <property type="match status" value="1"/>
</dbReference>
<dbReference type="PANTHER" id="PTHR33991">
    <property type="entry name" value="DNA REPAIR PROTEIN RECO"/>
    <property type="match status" value="1"/>
</dbReference>
<evidence type="ECO:0000256" key="8">
    <source>
        <dbReference type="HAMAP-Rule" id="MF_00201"/>
    </source>
</evidence>
<keyword evidence="5 8" id="KW-0233">DNA recombination</keyword>
<dbReference type="NCBIfam" id="TIGR00613">
    <property type="entry name" value="reco"/>
    <property type="match status" value="1"/>
</dbReference>
<dbReference type="PANTHER" id="PTHR33991:SF1">
    <property type="entry name" value="DNA REPAIR PROTEIN RECO"/>
    <property type="match status" value="1"/>
</dbReference>
<evidence type="ECO:0000256" key="3">
    <source>
        <dbReference type="ARBA" id="ARBA00021310"/>
    </source>
</evidence>
<evidence type="ECO:0000256" key="6">
    <source>
        <dbReference type="ARBA" id="ARBA00023204"/>
    </source>
</evidence>
<evidence type="ECO:0000313" key="11">
    <source>
        <dbReference type="Proteomes" id="UP000539111"/>
    </source>
</evidence>
<dbReference type="Proteomes" id="UP000539111">
    <property type="component" value="Unassembled WGS sequence"/>
</dbReference>
<evidence type="ECO:0000313" key="10">
    <source>
        <dbReference type="EMBL" id="NYI68196.1"/>
    </source>
</evidence>
<dbReference type="GO" id="GO:0006310">
    <property type="term" value="P:DNA recombination"/>
    <property type="evidence" value="ECO:0007669"/>
    <property type="project" value="UniProtKB-UniRule"/>
</dbReference>
<accession>A0A7Z0II91</accession>
<feature type="domain" description="DNA replication/recombination mediator RecO N-terminal" evidence="9">
    <location>
        <begin position="1"/>
        <end position="79"/>
    </location>
</feature>
<dbReference type="HAMAP" id="MF_00201">
    <property type="entry name" value="RecO"/>
    <property type="match status" value="1"/>
</dbReference>
<evidence type="ECO:0000256" key="5">
    <source>
        <dbReference type="ARBA" id="ARBA00023172"/>
    </source>
</evidence>
<dbReference type="RefSeq" id="WP_179428576.1">
    <property type="nucleotide sequence ID" value="NZ_JACBZP010000001.1"/>
</dbReference>
<dbReference type="GO" id="GO:0043590">
    <property type="term" value="C:bacterial nucleoid"/>
    <property type="evidence" value="ECO:0007669"/>
    <property type="project" value="TreeGrafter"/>
</dbReference>
<comment type="caution">
    <text evidence="10">The sequence shown here is derived from an EMBL/GenBank/DDBJ whole genome shotgun (WGS) entry which is preliminary data.</text>
</comment>
<dbReference type="InterPro" id="IPR022572">
    <property type="entry name" value="DNA_rep/recomb_RecO_N"/>
</dbReference>
<comment type="similarity">
    <text evidence="2 8">Belongs to the RecO family.</text>
</comment>
<evidence type="ECO:0000256" key="2">
    <source>
        <dbReference type="ARBA" id="ARBA00007452"/>
    </source>
</evidence>
<evidence type="ECO:0000259" key="9">
    <source>
        <dbReference type="Pfam" id="PF11967"/>
    </source>
</evidence>
<proteinExistence type="inferred from homology"/>
<dbReference type="Gene3D" id="2.40.50.140">
    <property type="entry name" value="Nucleic acid-binding proteins"/>
    <property type="match status" value="1"/>
</dbReference>
<dbReference type="InterPro" id="IPR042242">
    <property type="entry name" value="RecO_C"/>
</dbReference>
<dbReference type="AlphaFoldDB" id="A0A7Z0II91"/>
<keyword evidence="6 8" id="KW-0234">DNA repair</keyword>